<dbReference type="VEuPathDB" id="FungiDB:UMAG_06056"/>
<evidence type="ECO:0000313" key="9">
    <source>
        <dbReference type="Proteomes" id="UP000000561"/>
    </source>
</evidence>
<dbReference type="GeneID" id="23565769"/>
<sequence>MSSSAVATSPLEPVSPNCLGFCQRCGDPISGRIRCSRCGGSSKEPRVRSNQVLPAAKKPDPWAHRYVSAHSASQDEPTQEYLHNQPPPLSPDRASYDAALGFGIPSRISSDLRSCTALGNQQLHPSRLRPDTVHPDPRRASQDYTAPLVKGSDGVLSKVCGSLVEPSSSRNRWSCSDCSSIFARDSTLYAPPTSSSATTQHDTFYCRDCYAKRYSLGDCKACGRNVLGSTKEDGKYVKASTGIWHGRCWKCSICDKLGGKNGLEVMIGMDGNPTCEICFDRPNLSSAQQDLARKVAAVDVPDVRRLTRVAASRNGAMGATIAELTKKLGQQSISSPRPFSSRSSSNTSLTKSSSSQASLNALSQSPSKAQYAFPNHIPSSLGKTGITQSASLAASPPKPRPLTAQFRDGLNLAAFKPSLAGNEAENKQVQTSDSRSRSASPVKRPEWKRDVSPMKRSKLQDQAASATNRLADQKSDHANKALTTQGASKDPGNSSSVASLEAAKDLDRDRTTNGFPRPLNSSSKRPEQNNQPLREENAPSGTGKVAFEPSQASQLEPAEGTTRCAACGLLPFEPLNCSQTQEVVMVTLSDNIHLHADCFRCSICHEAIDGRKSFIRVQDQATAAAAALVEGLPAYAHPQCAPTVQLHFVQVQEDKHGEAQRSFKTALAPTSGTSHATHQRELKPSPVPSPSATVREKELGGRAHILPDDSAFQSGATTTTIGAVRRFQSTAGAAPPTSSTILAHCTPTTSSAPPKLANPAAGIFSRLSALSTASGNPSLLSSSTLTTSRRYGGMQTCAFCGCKLSSLESVLGPRGTAWHKTCLICRAPRAPPRDKIGSTTKPLAPICAKQLDSGAKVNKDGEVRCRDCYDRESSSFSIKT</sequence>
<evidence type="ECO:0000256" key="6">
    <source>
        <dbReference type="SAM" id="MobiDB-lite"/>
    </source>
</evidence>
<feature type="compositionally biased region" description="Basic and acidic residues" evidence="6">
    <location>
        <begin position="128"/>
        <end position="139"/>
    </location>
</feature>
<dbReference type="PANTHER" id="PTHR24207">
    <property type="entry name" value="ZYX102 PROTEIN"/>
    <property type="match status" value="1"/>
</dbReference>
<protein>
    <recommendedName>
        <fullName evidence="7">LIM zinc-binding domain-containing protein</fullName>
    </recommendedName>
</protein>
<dbReference type="KEGG" id="uma:UMAG_06056"/>
<feature type="compositionally biased region" description="Polar residues" evidence="6">
    <location>
        <begin position="460"/>
        <end position="470"/>
    </location>
</feature>
<evidence type="ECO:0000313" key="8">
    <source>
        <dbReference type="EMBL" id="KIS65967.1"/>
    </source>
</evidence>
<dbReference type="GO" id="GO:0046872">
    <property type="term" value="F:metal ion binding"/>
    <property type="evidence" value="ECO:0007669"/>
    <property type="project" value="UniProtKB-KW"/>
</dbReference>
<dbReference type="Gene3D" id="2.10.110.10">
    <property type="entry name" value="Cysteine Rich Protein"/>
    <property type="match status" value="2"/>
</dbReference>
<dbReference type="PROSITE" id="PS50023">
    <property type="entry name" value="LIM_DOMAIN_2"/>
    <property type="match status" value="2"/>
</dbReference>
<feature type="domain" description="LIM zinc-binding" evidence="7">
    <location>
        <begin position="217"/>
        <end position="285"/>
    </location>
</feature>
<feature type="compositionally biased region" description="Polar residues" evidence="6">
    <location>
        <begin position="427"/>
        <end position="439"/>
    </location>
</feature>
<dbReference type="InParanoid" id="A0A0D1BV57"/>
<feature type="compositionally biased region" description="Low complexity" evidence="6">
    <location>
        <begin position="332"/>
        <end position="362"/>
    </location>
</feature>
<feature type="region of interest" description="Disordered" evidence="6">
    <location>
        <begin position="120"/>
        <end position="139"/>
    </location>
</feature>
<evidence type="ECO:0000256" key="4">
    <source>
        <dbReference type="ARBA" id="ARBA00023038"/>
    </source>
</evidence>
<feature type="region of interest" description="Disordered" evidence="6">
    <location>
        <begin position="38"/>
        <end position="89"/>
    </location>
</feature>
<dbReference type="AlphaFoldDB" id="A0A0D1BV57"/>
<proteinExistence type="predicted"/>
<feature type="region of interest" description="Disordered" evidence="6">
    <location>
        <begin position="417"/>
        <end position="557"/>
    </location>
</feature>
<evidence type="ECO:0000256" key="3">
    <source>
        <dbReference type="ARBA" id="ARBA00022833"/>
    </source>
</evidence>
<dbReference type="GO" id="GO:0030695">
    <property type="term" value="F:GTPase regulator activity"/>
    <property type="evidence" value="ECO:0007669"/>
    <property type="project" value="UniProtKB-ARBA"/>
</dbReference>
<feature type="compositionally biased region" description="Basic and acidic residues" evidence="6">
    <location>
        <begin position="443"/>
        <end position="453"/>
    </location>
</feature>
<dbReference type="InterPro" id="IPR001781">
    <property type="entry name" value="Znf_LIM"/>
</dbReference>
<feature type="region of interest" description="Disordered" evidence="6">
    <location>
        <begin position="666"/>
        <end position="693"/>
    </location>
</feature>
<feature type="region of interest" description="Disordered" evidence="6">
    <location>
        <begin position="329"/>
        <end position="362"/>
    </location>
</feature>
<name>A0A0D1BV57_MYCMD</name>
<accession>A0A0D1BV57</accession>
<keyword evidence="2" id="KW-0677">Repeat</keyword>
<dbReference type="OMA" id="PQGSKWH"/>
<keyword evidence="9" id="KW-1185">Reference proteome</keyword>
<keyword evidence="4 5" id="KW-0440">LIM domain</keyword>
<organism evidence="8 9">
    <name type="scientific">Mycosarcoma maydis</name>
    <name type="common">Corn smut fungus</name>
    <name type="synonym">Ustilago maydis</name>
    <dbReference type="NCBI Taxonomy" id="5270"/>
    <lineage>
        <taxon>Eukaryota</taxon>
        <taxon>Fungi</taxon>
        <taxon>Dikarya</taxon>
        <taxon>Basidiomycota</taxon>
        <taxon>Ustilaginomycotina</taxon>
        <taxon>Ustilaginomycetes</taxon>
        <taxon>Ustilaginales</taxon>
        <taxon>Ustilaginaceae</taxon>
        <taxon>Mycosarcoma</taxon>
    </lineage>
</organism>
<gene>
    <name evidence="8" type="ORF">UMAG_06056</name>
</gene>
<dbReference type="STRING" id="237631.A0A0D1BV57"/>
<evidence type="ECO:0000256" key="2">
    <source>
        <dbReference type="ARBA" id="ARBA00022737"/>
    </source>
</evidence>
<dbReference type="RefSeq" id="XP_011392418.1">
    <property type="nucleotide sequence ID" value="XM_011394116.1"/>
</dbReference>
<evidence type="ECO:0000256" key="1">
    <source>
        <dbReference type="ARBA" id="ARBA00022723"/>
    </source>
</evidence>
<dbReference type="eggNOG" id="ENOG502S54T">
    <property type="taxonomic scope" value="Eukaryota"/>
</dbReference>
<dbReference type="Proteomes" id="UP000000561">
    <property type="component" value="Chromosome 21"/>
</dbReference>
<feature type="compositionally biased region" description="Basic and acidic residues" evidence="6">
    <location>
        <begin position="502"/>
        <end position="511"/>
    </location>
</feature>
<feature type="compositionally biased region" description="Polar residues" evidence="6">
    <location>
        <begin position="481"/>
        <end position="498"/>
    </location>
</feature>
<evidence type="ECO:0000259" key="7">
    <source>
        <dbReference type="PROSITE" id="PS50023"/>
    </source>
</evidence>
<feature type="domain" description="LIM zinc-binding" evidence="7">
    <location>
        <begin position="795"/>
        <end position="875"/>
    </location>
</feature>
<evidence type="ECO:0000256" key="5">
    <source>
        <dbReference type="PROSITE-ProRule" id="PRU00125"/>
    </source>
</evidence>
<dbReference type="OrthoDB" id="1112565at2759"/>
<keyword evidence="1 5" id="KW-0479">Metal-binding</keyword>
<feature type="compositionally biased region" description="Polar residues" evidence="6">
    <location>
        <begin position="519"/>
        <end position="532"/>
    </location>
</feature>
<reference evidence="8 9" key="1">
    <citation type="journal article" date="2006" name="Nature">
        <title>Insights from the genome of the biotrophic fungal plant pathogen Ustilago maydis.</title>
        <authorList>
            <person name="Kamper J."/>
            <person name="Kahmann R."/>
            <person name="Bolker M."/>
            <person name="Ma L.J."/>
            <person name="Brefort T."/>
            <person name="Saville B.J."/>
            <person name="Banuett F."/>
            <person name="Kronstad J.W."/>
            <person name="Gold S.E."/>
            <person name="Muller O."/>
            <person name="Perlin M.H."/>
            <person name="Wosten H.A."/>
            <person name="de Vries R."/>
            <person name="Ruiz-Herrera J."/>
            <person name="Reynaga-Pena C.G."/>
            <person name="Snetselaar K."/>
            <person name="McCann M."/>
            <person name="Perez-Martin J."/>
            <person name="Feldbrugge M."/>
            <person name="Basse C.W."/>
            <person name="Steinberg G."/>
            <person name="Ibeas J.I."/>
            <person name="Holloman W."/>
            <person name="Guzman P."/>
            <person name="Farman M."/>
            <person name="Stajich J.E."/>
            <person name="Sentandreu R."/>
            <person name="Gonzalez-Prieto J.M."/>
            <person name="Kennell J.C."/>
            <person name="Molina L."/>
            <person name="Schirawski J."/>
            <person name="Mendoza-Mendoza A."/>
            <person name="Greilinger D."/>
            <person name="Munch K."/>
            <person name="Rossel N."/>
            <person name="Scherer M."/>
            <person name="Vranes M."/>
            <person name="Ladendorf O."/>
            <person name="Vincon V."/>
            <person name="Fuchs U."/>
            <person name="Sandrock B."/>
            <person name="Meng S."/>
            <person name="Ho E.C."/>
            <person name="Cahill M.J."/>
            <person name="Boyce K.J."/>
            <person name="Klose J."/>
            <person name="Klosterman S.J."/>
            <person name="Deelstra H.J."/>
            <person name="Ortiz-Castellanos L."/>
            <person name="Li W."/>
            <person name="Sanchez-Alonso P."/>
            <person name="Schreier P.H."/>
            <person name="Hauser-Hahn I."/>
            <person name="Vaupel M."/>
            <person name="Koopmann E."/>
            <person name="Friedrich G."/>
            <person name="Voss H."/>
            <person name="Schluter T."/>
            <person name="Margolis J."/>
            <person name="Platt D."/>
            <person name="Swimmer C."/>
            <person name="Gnirke A."/>
            <person name="Chen F."/>
            <person name="Vysotskaia V."/>
            <person name="Mannhaupt G."/>
            <person name="Guldener U."/>
            <person name="Munsterkotter M."/>
            <person name="Haase D."/>
            <person name="Oesterheld M."/>
            <person name="Mewes H.W."/>
            <person name="Mauceli E.W."/>
            <person name="DeCaprio D."/>
            <person name="Wade C.M."/>
            <person name="Butler J."/>
            <person name="Young S."/>
            <person name="Jaffe D.B."/>
            <person name="Calvo S."/>
            <person name="Nusbaum C."/>
            <person name="Galagan J."/>
            <person name="Birren B.W."/>
        </authorList>
    </citation>
    <scope>NUCLEOTIDE SEQUENCE [LARGE SCALE GENOMIC DNA]</scope>
    <source>
        <strain evidence="9">DSM 14603 / FGSC 9021 / UM521</strain>
    </source>
</reference>
<dbReference type="SMART" id="SM00132">
    <property type="entry name" value="LIM"/>
    <property type="match status" value="3"/>
</dbReference>
<keyword evidence="3 5" id="KW-0862">Zinc</keyword>
<dbReference type="PANTHER" id="PTHR24207:SF2">
    <property type="entry name" value="ZYX102 PROTEIN"/>
    <property type="match status" value="1"/>
</dbReference>
<dbReference type="EMBL" id="CM003160">
    <property type="protein sequence ID" value="KIS65967.1"/>
    <property type="molecule type" value="Genomic_DNA"/>
</dbReference>